<dbReference type="EMBL" id="HBGU01043436">
    <property type="protein sequence ID" value="CAD9475335.1"/>
    <property type="molecule type" value="Transcribed_RNA"/>
</dbReference>
<proteinExistence type="predicted"/>
<organism evidence="1">
    <name type="scientific">Haptolina brevifila</name>
    <dbReference type="NCBI Taxonomy" id="156173"/>
    <lineage>
        <taxon>Eukaryota</taxon>
        <taxon>Haptista</taxon>
        <taxon>Haptophyta</taxon>
        <taxon>Prymnesiophyceae</taxon>
        <taxon>Prymnesiales</taxon>
        <taxon>Prymnesiaceae</taxon>
        <taxon>Haptolina</taxon>
    </lineage>
</organism>
<name>A0A7S2MC83_9EUKA</name>
<protein>
    <submittedName>
        <fullName evidence="1">Uncharacterized protein</fullName>
    </submittedName>
</protein>
<dbReference type="AlphaFoldDB" id="A0A7S2MC83"/>
<dbReference type="GO" id="GO:0005634">
    <property type="term" value="C:nucleus"/>
    <property type="evidence" value="ECO:0007669"/>
    <property type="project" value="TreeGrafter"/>
</dbReference>
<accession>A0A7S2MC83</accession>
<dbReference type="GO" id="GO:0005737">
    <property type="term" value="C:cytoplasm"/>
    <property type="evidence" value="ECO:0007669"/>
    <property type="project" value="TreeGrafter"/>
</dbReference>
<reference evidence="1" key="1">
    <citation type="submission" date="2021-01" db="EMBL/GenBank/DDBJ databases">
        <authorList>
            <person name="Corre E."/>
            <person name="Pelletier E."/>
            <person name="Niang G."/>
            <person name="Scheremetjew M."/>
            <person name="Finn R."/>
            <person name="Kale V."/>
            <person name="Holt S."/>
            <person name="Cochrane G."/>
            <person name="Meng A."/>
            <person name="Brown T."/>
            <person name="Cohen L."/>
        </authorList>
    </citation>
    <scope>NUCLEOTIDE SEQUENCE</scope>
    <source>
        <strain evidence="1">UTEX LB 985</strain>
    </source>
</reference>
<gene>
    <name evidence="1" type="ORF">CBRE1094_LOCUS23689</name>
</gene>
<dbReference type="PANTHER" id="PTHR14165">
    <property type="entry name" value="MAJOR VAULT PROTEIN"/>
    <property type="match status" value="1"/>
</dbReference>
<dbReference type="PANTHER" id="PTHR14165:SF3">
    <property type="entry name" value="MAJOR VAULT PROTEIN"/>
    <property type="match status" value="1"/>
</dbReference>
<evidence type="ECO:0000313" key="1">
    <source>
        <dbReference type="EMBL" id="CAD9475335.1"/>
    </source>
</evidence>
<dbReference type="InterPro" id="IPR039059">
    <property type="entry name" value="MVP"/>
</dbReference>
<sequence length="277" mass="30808">MRTALSLTQSQHVKLHDSASGKRWVQRGPALLVPEPTWEVDGGVRTAISLSSMQYVRLIDQASGAIRVEKGEQMVFLTATESILNDEGVLTAINLKVFQYVKILDNATGNIRVVKGVATVFLGPTEDTLGKGKVDAVEIDTDTAVSVRSKRTGELRLVTAEIMTEGGAKSALFFPKPEENIVEVQKLIKLADYEAMIMVNASGQMTFYYGDDEKRGERPRAFFVPPHHSIHTLCWSRGRRREKRNLNIDRLDCRPQFMSFEFNTRTSDNGKAGATCT</sequence>